<dbReference type="InterPro" id="IPR003121">
    <property type="entry name" value="SWIB_MDM2_domain"/>
</dbReference>
<proteinExistence type="predicted"/>
<feature type="domain" description="DM2" evidence="2">
    <location>
        <begin position="71"/>
        <end position="149"/>
    </location>
</feature>
<dbReference type="PANTHER" id="PTHR13844">
    <property type="entry name" value="SWI/SNF-RELATED MATRIX-ASSOCIATED ACTIN-DEPENDENT REGULATOR OF CHROMATIN SUBFAMILY D"/>
    <property type="match status" value="1"/>
</dbReference>
<dbReference type="Pfam" id="PF02201">
    <property type="entry name" value="SWIB"/>
    <property type="match status" value="1"/>
</dbReference>
<dbReference type="OrthoDB" id="10251073at2759"/>
<dbReference type="AlphaFoldDB" id="A0A368SEB5"/>
<sequence length="149" mass="15615">MAAASSMLTAASLSFSALPSSRLRAAPPAAASFAAAPRRAAAAPVVVRAAAASSKATAAAEAAPKKKRATGITQPKPVSPALQAIVGVPEIPRTEALKRLWAYIKQHNLQDPADKKVVVCDEKLKALFAERERVGFLEIAKLLNPHFVK</sequence>
<dbReference type="SMART" id="SM00151">
    <property type="entry name" value="SWIB"/>
    <property type="match status" value="1"/>
</dbReference>
<evidence type="ECO:0000313" key="3">
    <source>
        <dbReference type="EMBL" id="RCV40776.1"/>
    </source>
</evidence>
<evidence type="ECO:0000256" key="1">
    <source>
        <dbReference type="SAM" id="MobiDB-lite"/>
    </source>
</evidence>
<dbReference type="InterPro" id="IPR036885">
    <property type="entry name" value="SWIB_MDM2_dom_sf"/>
</dbReference>
<feature type="region of interest" description="Disordered" evidence="1">
    <location>
        <begin position="55"/>
        <end position="75"/>
    </location>
</feature>
<gene>
    <name evidence="3" type="ORF">SETIT_9G082400v2</name>
</gene>
<accession>A0A368SEB5</accession>
<organism evidence="3">
    <name type="scientific">Setaria italica</name>
    <name type="common">Foxtail millet</name>
    <name type="synonym">Panicum italicum</name>
    <dbReference type="NCBI Taxonomy" id="4555"/>
    <lineage>
        <taxon>Eukaryota</taxon>
        <taxon>Viridiplantae</taxon>
        <taxon>Streptophyta</taxon>
        <taxon>Embryophyta</taxon>
        <taxon>Tracheophyta</taxon>
        <taxon>Spermatophyta</taxon>
        <taxon>Magnoliopsida</taxon>
        <taxon>Liliopsida</taxon>
        <taxon>Poales</taxon>
        <taxon>Poaceae</taxon>
        <taxon>PACMAD clade</taxon>
        <taxon>Panicoideae</taxon>
        <taxon>Panicodae</taxon>
        <taxon>Paniceae</taxon>
        <taxon>Cenchrinae</taxon>
        <taxon>Setaria</taxon>
    </lineage>
</organism>
<reference evidence="3" key="2">
    <citation type="submission" date="2015-07" db="EMBL/GenBank/DDBJ databases">
        <authorList>
            <person name="Noorani M."/>
        </authorList>
    </citation>
    <scope>NUCLEOTIDE SEQUENCE</scope>
    <source>
        <strain evidence="3">Yugu1</strain>
    </source>
</reference>
<dbReference type="KEGG" id="sita:101762425"/>
<dbReference type="CDD" id="cd10567">
    <property type="entry name" value="SWIB-MDM2_like"/>
    <property type="match status" value="1"/>
</dbReference>
<dbReference type="EMBL" id="CM003536">
    <property type="protein sequence ID" value="RCV40776.1"/>
    <property type="molecule type" value="Genomic_DNA"/>
</dbReference>
<reference evidence="3" key="1">
    <citation type="journal article" date="2012" name="Nat. Biotechnol.">
        <title>Reference genome sequence of the model plant Setaria.</title>
        <authorList>
            <person name="Bennetzen J.L."/>
            <person name="Schmutz J."/>
            <person name="Wang H."/>
            <person name="Percifield R."/>
            <person name="Hawkins J."/>
            <person name="Pontaroli A.C."/>
            <person name="Estep M."/>
            <person name="Feng L."/>
            <person name="Vaughn J.N."/>
            <person name="Grimwood J."/>
            <person name="Jenkins J."/>
            <person name="Barry K."/>
            <person name="Lindquist E."/>
            <person name="Hellsten U."/>
            <person name="Deshpande S."/>
            <person name="Wang X."/>
            <person name="Wu X."/>
            <person name="Mitros T."/>
            <person name="Triplett J."/>
            <person name="Yang X."/>
            <person name="Ye C.Y."/>
            <person name="Mauro-Herrera M."/>
            <person name="Wang L."/>
            <person name="Li P."/>
            <person name="Sharma M."/>
            <person name="Sharma R."/>
            <person name="Ronald P.C."/>
            <person name="Panaud O."/>
            <person name="Kellogg E.A."/>
            <person name="Brutnell T.P."/>
            <person name="Doust A.N."/>
            <person name="Tuskan G.A."/>
            <person name="Rokhsar D."/>
            <person name="Devos K.M."/>
        </authorList>
    </citation>
    <scope>NUCLEOTIDE SEQUENCE [LARGE SCALE GENOMIC DNA]</scope>
    <source>
        <strain evidence="3">Yugu1</strain>
    </source>
</reference>
<dbReference type="PROSITE" id="PS51925">
    <property type="entry name" value="SWIB_MDM2"/>
    <property type="match status" value="1"/>
</dbReference>
<dbReference type="InterPro" id="IPR019835">
    <property type="entry name" value="SWIB_domain"/>
</dbReference>
<protein>
    <recommendedName>
        <fullName evidence="2">DM2 domain-containing protein</fullName>
    </recommendedName>
</protein>
<dbReference type="STRING" id="4555.A0A368SEB5"/>
<dbReference type="Gene3D" id="1.10.245.10">
    <property type="entry name" value="SWIB/MDM2 domain"/>
    <property type="match status" value="1"/>
</dbReference>
<dbReference type="SUPFAM" id="SSF47592">
    <property type="entry name" value="SWIB/MDM2 domain"/>
    <property type="match status" value="1"/>
</dbReference>
<name>A0A368SEB5_SETIT</name>
<evidence type="ECO:0000259" key="2">
    <source>
        <dbReference type="PROSITE" id="PS51925"/>
    </source>
</evidence>